<dbReference type="NCBIfam" id="TIGR00374">
    <property type="entry name" value="flippase-like domain"/>
    <property type="match status" value="1"/>
</dbReference>
<evidence type="ECO:0000313" key="7">
    <source>
        <dbReference type="EMBL" id="ABU56288.1"/>
    </source>
</evidence>
<dbReference type="PANTHER" id="PTHR39087">
    <property type="entry name" value="UPF0104 MEMBRANE PROTEIN MJ1595"/>
    <property type="match status" value="1"/>
</dbReference>
<dbReference type="STRING" id="383372.Rcas_0153"/>
<dbReference type="RefSeq" id="WP_011997693.1">
    <property type="nucleotide sequence ID" value="NC_009767.1"/>
</dbReference>
<feature type="transmembrane region" description="Helical" evidence="6">
    <location>
        <begin position="205"/>
        <end position="226"/>
    </location>
</feature>
<gene>
    <name evidence="7" type="ordered locus">Rcas_0153</name>
</gene>
<dbReference type="KEGG" id="rca:Rcas_0153"/>
<keyword evidence="8" id="KW-1185">Reference proteome</keyword>
<proteinExistence type="predicted"/>
<feature type="transmembrane region" description="Helical" evidence="6">
    <location>
        <begin position="289"/>
        <end position="310"/>
    </location>
</feature>
<dbReference type="GO" id="GO:0005886">
    <property type="term" value="C:plasma membrane"/>
    <property type="evidence" value="ECO:0007669"/>
    <property type="project" value="UniProtKB-SubCell"/>
</dbReference>
<evidence type="ECO:0000256" key="6">
    <source>
        <dbReference type="SAM" id="Phobius"/>
    </source>
</evidence>
<dbReference type="eggNOG" id="COG0392">
    <property type="taxonomic scope" value="Bacteria"/>
</dbReference>
<keyword evidence="3 6" id="KW-0812">Transmembrane</keyword>
<evidence type="ECO:0000256" key="2">
    <source>
        <dbReference type="ARBA" id="ARBA00022475"/>
    </source>
</evidence>
<dbReference type="PANTHER" id="PTHR39087:SF2">
    <property type="entry name" value="UPF0104 MEMBRANE PROTEIN MJ1595"/>
    <property type="match status" value="1"/>
</dbReference>
<evidence type="ECO:0000256" key="3">
    <source>
        <dbReference type="ARBA" id="ARBA00022692"/>
    </source>
</evidence>
<feature type="transmembrane region" description="Helical" evidence="6">
    <location>
        <begin position="238"/>
        <end position="257"/>
    </location>
</feature>
<keyword evidence="4 6" id="KW-1133">Transmembrane helix</keyword>
<dbReference type="AlphaFoldDB" id="A7NFQ9"/>
<dbReference type="Pfam" id="PF03706">
    <property type="entry name" value="LPG_synthase_TM"/>
    <property type="match status" value="1"/>
</dbReference>
<keyword evidence="5 6" id="KW-0472">Membrane</keyword>
<accession>A7NFQ9</accession>
<protein>
    <submittedName>
        <fullName evidence="7">Uncharacterized protein</fullName>
    </submittedName>
</protein>
<organism evidence="7 8">
    <name type="scientific">Roseiflexus castenholzii (strain DSM 13941 / HLO8)</name>
    <dbReference type="NCBI Taxonomy" id="383372"/>
    <lineage>
        <taxon>Bacteria</taxon>
        <taxon>Bacillati</taxon>
        <taxon>Chloroflexota</taxon>
        <taxon>Chloroflexia</taxon>
        <taxon>Chloroflexales</taxon>
        <taxon>Roseiflexineae</taxon>
        <taxon>Roseiflexaceae</taxon>
        <taxon>Roseiflexus</taxon>
    </lineage>
</organism>
<dbReference type="InterPro" id="IPR022791">
    <property type="entry name" value="L-PG_synthase/AglD"/>
</dbReference>
<evidence type="ECO:0000256" key="5">
    <source>
        <dbReference type="ARBA" id="ARBA00023136"/>
    </source>
</evidence>
<evidence type="ECO:0000256" key="4">
    <source>
        <dbReference type="ARBA" id="ARBA00022989"/>
    </source>
</evidence>
<dbReference type="EMBL" id="CP000804">
    <property type="protein sequence ID" value="ABU56288.1"/>
    <property type="molecule type" value="Genomic_DNA"/>
</dbReference>
<evidence type="ECO:0000256" key="1">
    <source>
        <dbReference type="ARBA" id="ARBA00004651"/>
    </source>
</evidence>
<feature type="transmembrane region" description="Helical" evidence="6">
    <location>
        <begin position="78"/>
        <end position="97"/>
    </location>
</feature>
<comment type="subcellular location">
    <subcellularLocation>
        <location evidence="1">Cell membrane</location>
        <topology evidence="1">Multi-pass membrane protein</topology>
    </subcellularLocation>
</comment>
<evidence type="ECO:0000313" key="8">
    <source>
        <dbReference type="Proteomes" id="UP000000263"/>
    </source>
</evidence>
<dbReference type="OrthoDB" id="9799911at2"/>
<feature type="transmembrane region" description="Helical" evidence="6">
    <location>
        <begin position="39"/>
        <end position="57"/>
    </location>
</feature>
<sequence length="326" mass="34807">MPEHLRRSILISLVLGLFVAIALGLISDIREVAASFSGFDWSALPMVLGLTLFNYALRWLKWDYYLRRMEMGNGVGHYDSVLLFTGGMVMAVTPAKVGEVLKSALLKRINGTPISASAPIVLAERITDGLAMLLLMGAGLTLYPPARPAFVALLVLTVAGLLLVQSRSFMRRVLALLARLPFAGKAAPRVATAYESSQRLLSWRLLFVSTIISVVSWFGECAAMYYVLVGLGVHGEDLLLKATFVFAASTLFGLVSLLPGGLGVSEASSTGLLVLLVPMAAGPATTATIIVRFCTLWFGVSLGIVALALFNRRYGAAAQEGLGVRG</sequence>
<feature type="transmembrane region" description="Helical" evidence="6">
    <location>
        <begin position="9"/>
        <end position="27"/>
    </location>
</feature>
<feature type="transmembrane region" description="Helical" evidence="6">
    <location>
        <begin position="264"/>
        <end position="283"/>
    </location>
</feature>
<keyword evidence="2" id="KW-1003">Cell membrane</keyword>
<name>A7NFQ9_ROSCS</name>
<dbReference type="HOGENOM" id="CLU_075280_0_0_0"/>
<feature type="transmembrane region" description="Helical" evidence="6">
    <location>
        <begin position="146"/>
        <end position="164"/>
    </location>
</feature>
<reference evidence="7 8" key="1">
    <citation type="submission" date="2007-08" db="EMBL/GenBank/DDBJ databases">
        <title>Complete sequence of Roseiflexus castenholzii DSM 13941.</title>
        <authorList>
            <consortium name="US DOE Joint Genome Institute"/>
            <person name="Copeland A."/>
            <person name="Lucas S."/>
            <person name="Lapidus A."/>
            <person name="Barry K."/>
            <person name="Glavina del Rio T."/>
            <person name="Dalin E."/>
            <person name="Tice H."/>
            <person name="Pitluck S."/>
            <person name="Thompson L.S."/>
            <person name="Brettin T."/>
            <person name="Bruce D."/>
            <person name="Detter J.C."/>
            <person name="Han C."/>
            <person name="Tapia R."/>
            <person name="Schmutz J."/>
            <person name="Larimer F."/>
            <person name="Land M."/>
            <person name="Hauser L."/>
            <person name="Kyrpides N."/>
            <person name="Mikhailova N."/>
            <person name="Bryant D.A."/>
            <person name="Hanada S."/>
            <person name="Tsukatani Y."/>
            <person name="Richardson P."/>
        </authorList>
    </citation>
    <scope>NUCLEOTIDE SEQUENCE [LARGE SCALE GENOMIC DNA]</scope>
    <source>
        <strain evidence="8">DSM 13941 / HLO8</strain>
    </source>
</reference>
<dbReference type="Proteomes" id="UP000000263">
    <property type="component" value="Chromosome"/>
</dbReference>